<gene>
    <name evidence="7" type="ORF">NVS88_07150</name>
</gene>
<feature type="DNA-binding region" description="H-T-H motif" evidence="4">
    <location>
        <begin position="47"/>
        <end position="66"/>
    </location>
</feature>
<evidence type="ECO:0000313" key="7">
    <source>
        <dbReference type="EMBL" id="MDG3014332.1"/>
    </source>
</evidence>
<reference evidence="7" key="1">
    <citation type="submission" date="2022-08" db="EMBL/GenBank/DDBJ databases">
        <title>Genome analysis of Corynebacteriales strain.</title>
        <authorList>
            <person name="Lee S.D."/>
        </authorList>
    </citation>
    <scope>NUCLEOTIDE SEQUENCE</scope>
    <source>
        <strain evidence="7">D3-21</strain>
    </source>
</reference>
<accession>A0A9X4RDN1</accession>
<dbReference type="Gene3D" id="1.10.357.10">
    <property type="entry name" value="Tetracycline Repressor, domain 2"/>
    <property type="match status" value="1"/>
</dbReference>
<dbReference type="PANTHER" id="PTHR30055:SF234">
    <property type="entry name" value="HTH-TYPE TRANSCRIPTIONAL REGULATOR BETI"/>
    <property type="match status" value="1"/>
</dbReference>
<evidence type="ECO:0000313" key="8">
    <source>
        <dbReference type="Proteomes" id="UP001152755"/>
    </source>
</evidence>
<dbReference type="RefSeq" id="WP_277832295.1">
    <property type="nucleotide sequence ID" value="NZ_JAAIVF010000002.1"/>
</dbReference>
<keyword evidence="3" id="KW-0804">Transcription</keyword>
<sequence length="206" mass="22899">MTTPLTPPDTTRGRRGGLREQHKARTRAAIRAAAMELFAQQGYAGTTVEEIAARAEVSHTTFFRYFQSKEQVVIADDLDDQRTAALAAIPPGLGHFDLIRHLITTHYRIAVADEWASSTRRQQLIHDEPLLRTAYQLESDRAISAITDFFAAYTGLRVDDLRLRVFIAAVSGVVFHIADTIVDPTDERNLSTLLEAVDLLESGLPL</sequence>
<dbReference type="Pfam" id="PF00440">
    <property type="entry name" value="TetR_N"/>
    <property type="match status" value="1"/>
</dbReference>
<evidence type="ECO:0000259" key="6">
    <source>
        <dbReference type="PROSITE" id="PS50977"/>
    </source>
</evidence>
<evidence type="ECO:0000256" key="3">
    <source>
        <dbReference type="ARBA" id="ARBA00023163"/>
    </source>
</evidence>
<dbReference type="GO" id="GO:0003700">
    <property type="term" value="F:DNA-binding transcription factor activity"/>
    <property type="evidence" value="ECO:0007669"/>
    <property type="project" value="TreeGrafter"/>
</dbReference>
<dbReference type="InterPro" id="IPR050109">
    <property type="entry name" value="HTH-type_TetR-like_transc_reg"/>
</dbReference>
<dbReference type="PANTHER" id="PTHR30055">
    <property type="entry name" value="HTH-TYPE TRANSCRIPTIONAL REGULATOR RUTR"/>
    <property type="match status" value="1"/>
</dbReference>
<feature type="region of interest" description="Disordered" evidence="5">
    <location>
        <begin position="1"/>
        <end position="22"/>
    </location>
</feature>
<dbReference type="PRINTS" id="PR00455">
    <property type="entry name" value="HTHTETR"/>
</dbReference>
<proteinExistence type="predicted"/>
<dbReference type="AlphaFoldDB" id="A0A9X4RDN1"/>
<comment type="caution">
    <text evidence="7">The sequence shown here is derived from an EMBL/GenBank/DDBJ whole genome shotgun (WGS) entry which is preliminary data.</text>
</comment>
<dbReference type="EMBL" id="JANRHA010000003">
    <property type="protein sequence ID" value="MDG3014332.1"/>
    <property type="molecule type" value="Genomic_DNA"/>
</dbReference>
<evidence type="ECO:0000256" key="4">
    <source>
        <dbReference type="PROSITE-ProRule" id="PRU00335"/>
    </source>
</evidence>
<evidence type="ECO:0000256" key="5">
    <source>
        <dbReference type="SAM" id="MobiDB-lite"/>
    </source>
</evidence>
<evidence type="ECO:0000256" key="1">
    <source>
        <dbReference type="ARBA" id="ARBA00023015"/>
    </source>
</evidence>
<keyword evidence="1" id="KW-0805">Transcription regulation</keyword>
<dbReference type="InterPro" id="IPR041347">
    <property type="entry name" value="MftR_C"/>
</dbReference>
<keyword evidence="8" id="KW-1185">Reference proteome</keyword>
<keyword evidence="2 4" id="KW-0238">DNA-binding</keyword>
<dbReference type="InterPro" id="IPR023772">
    <property type="entry name" value="DNA-bd_HTH_TetR-type_CS"/>
</dbReference>
<dbReference type="InterPro" id="IPR009057">
    <property type="entry name" value="Homeodomain-like_sf"/>
</dbReference>
<dbReference type="InterPro" id="IPR001647">
    <property type="entry name" value="HTH_TetR"/>
</dbReference>
<dbReference type="Proteomes" id="UP001152755">
    <property type="component" value="Unassembled WGS sequence"/>
</dbReference>
<dbReference type="Gene3D" id="1.10.10.60">
    <property type="entry name" value="Homeodomain-like"/>
    <property type="match status" value="1"/>
</dbReference>
<evidence type="ECO:0000256" key="2">
    <source>
        <dbReference type="ARBA" id="ARBA00023125"/>
    </source>
</evidence>
<dbReference type="PROSITE" id="PS01081">
    <property type="entry name" value="HTH_TETR_1"/>
    <property type="match status" value="1"/>
</dbReference>
<protein>
    <submittedName>
        <fullName evidence="7">TetR family transcriptional regulator</fullName>
    </submittedName>
</protein>
<dbReference type="PROSITE" id="PS50977">
    <property type="entry name" value="HTH_TETR_2"/>
    <property type="match status" value="1"/>
</dbReference>
<feature type="domain" description="HTH tetR-type" evidence="6">
    <location>
        <begin position="24"/>
        <end position="84"/>
    </location>
</feature>
<organism evidence="7 8">
    <name type="scientific">Speluncibacter jeojiensis</name>
    <dbReference type="NCBI Taxonomy" id="2710754"/>
    <lineage>
        <taxon>Bacteria</taxon>
        <taxon>Bacillati</taxon>
        <taxon>Actinomycetota</taxon>
        <taxon>Actinomycetes</taxon>
        <taxon>Mycobacteriales</taxon>
        <taxon>Speluncibacteraceae</taxon>
        <taxon>Speluncibacter</taxon>
    </lineage>
</organism>
<dbReference type="Pfam" id="PF17754">
    <property type="entry name" value="TetR_C_14"/>
    <property type="match status" value="1"/>
</dbReference>
<name>A0A9X4RDN1_9ACTN</name>
<dbReference type="GO" id="GO:0000976">
    <property type="term" value="F:transcription cis-regulatory region binding"/>
    <property type="evidence" value="ECO:0007669"/>
    <property type="project" value="TreeGrafter"/>
</dbReference>
<dbReference type="SUPFAM" id="SSF46689">
    <property type="entry name" value="Homeodomain-like"/>
    <property type="match status" value="1"/>
</dbReference>